<dbReference type="Pfam" id="PF02583">
    <property type="entry name" value="Trns_repr_metal"/>
    <property type="match status" value="1"/>
</dbReference>
<dbReference type="PANTHER" id="PTHR33677">
    <property type="entry name" value="TRANSCRIPTIONAL REPRESSOR FRMR-RELATED"/>
    <property type="match status" value="1"/>
</dbReference>
<evidence type="ECO:0000313" key="2">
    <source>
        <dbReference type="Proteomes" id="UP000450917"/>
    </source>
</evidence>
<comment type="caution">
    <text evidence="1">The sequence shown here is derived from an EMBL/GenBank/DDBJ whole genome shotgun (WGS) entry which is preliminary data.</text>
</comment>
<dbReference type="Gene3D" id="1.20.58.1000">
    <property type="entry name" value="Metal-sensitive repressor, helix protomer"/>
    <property type="match status" value="1"/>
</dbReference>
<evidence type="ECO:0000313" key="1">
    <source>
        <dbReference type="EMBL" id="MUG74046.1"/>
    </source>
</evidence>
<dbReference type="GO" id="GO:0045892">
    <property type="term" value="P:negative regulation of DNA-templated transcription"/>
    <property type="evidence" value="ECO:0007669"/>
    <property type="project" value="UniProtKB-ARBA"/>
</dbReference>
<dbReference type="InterPro" id="IPR038390">
    <property type="entry name" value="Metal_Tscrpt_repr_sf"/>
</dbReference>
<reference evidence="1 2" key="1">
    <citation type="submission" date="2019-11" db="EMBL/GenBank/DDBJ databases">
        <title>Draft genome sequences of five Paenibacillus species of dairy origin.</title>
        <authorList>
            <person name="Olajide A.M."/>
            <person name="Chen S."/>
            <person name="Lapointe G."/>
        </authorList>
    </citation>
    <scope>NUCLEOTIDE SEQUENCE [LARGE SCALE GENOMIC DNA]</scope>
    <source>
        <strain evidence="1 2">2CS3</strain>
    </source>
</reference>
<name>A0A7X2ZFQ8_9BACL</name>
<dbReference type="AlphaFoldDB" id="A0A7X2ZFQ8"/>
<accession>A0A7X2ZFQ8</accession>
<protein>
    <submittedName>
        <fullName evidence="1">Metal-sensing transcriptional repressor</fullName>
    </submittedName>
</protein>
<dbReference type="CDD" id="cd10155">
    <property type="entry name" value="BsYrkD-like_DUF156"/>
    <property type="match status" value="1"/>
</dbReference>
<dbReference type="Proteomes" id="UP000450917">
    <property type="component" value="Unassembled WGS sequence"/>
</dbReference>
<gene>
    <name evidence="1" type="ORF">GNP93_26075</name>
</gene>
<proteinExistence type="predicted"/>
<dbReference type="PANTHER" id="PTHR33677:SF5">
    <property type="entry name" value="TRANSCRIPTIONAL REPRESSOR FRMR"/>
    <property type="match status" value="1"/>
</dbReference>
<keyword evidence="2" id="KW-1185">Reference proteome</keyword>
<organism evidence="1 2">
    <name type="scientific">Paenibacillus validus</name>
    <dbReference type="NCBI Taxonomy" id="44253"/>
    <lineage>
        <taxon>Bacteria</taxon>
        <taxon>Bacillati</taxon>
        <taxon>Bacillota</taxon>
        <taxon>Bacilli</taxon>
        <taxon>Bacillales</taxon>
        <taxon>Paenibacillaceae</taxon>
        <taxon>Paenibacillus</taxon>
    </lineage>
</organism>
<dbReference type="InterPro" id="IPR003735">
    <property type="entry name" value="Metal_Tscrpt_repr"/>
</dbReference>
<sequence>MTMVYDDDIKRRLRRVEGQIRGVLNMIEAGKDCKEVVSQLSAVRSAVDKAMAIIVAVNLEQCIREENEAGNDTKKVVHEAVELLIKSR</sequence>
<dbReference type="GO" id="GO:0003677">
    <property type="term" value="F:DNA binding"/>
    <property type="evidence" value="ECO:0007669"/>
    <property type="project" value="InterPro"/>
</dbReference>
<dbReference type="GO" id="GO:0046872">
    <property type="term" value="F:metal ion binding"/>
    <property type="evidence" value="ECO:0007669"/>
    <property type="project" value="InterPro"/>
</dbReference>
<dbReference type="EMBL" id="WNZX01000041">
    <property type="protein sequence ID" value="MUG74046.1"/>
    <property type="molecule type" value="Genomic_DNA"/>
</dbReference>